<dbReference type="InterPro" id="IPR023404">
    <property type="entry name" value="rSAM_horseshoe"/>
</dbReference>
<dbReference type="InterPro" id="IPR006158">
    <property type="entry name" value="Cobalamin-bd"/>
</dbReference>
<dbReference type="EMBL" id="DSTK01000011">
    <property type="protein sequence ID" value="HFK96261.1"/>
    <property type="molecule type" value="Genomic_DNA"/>
</dbReference>
<protein>
    <submittedName>
        <fullName evidence="8">RiPP maturation radical SAM protein 1</fullName>
    </submittedName>
</protein>
<dbReference type="InterPro" id="IPR058240">
    <property type="entry name" value="rSAM_sf"/>
</dbReference>
<dbReference type="GO" id="GO:0046872">
    <property type="term" value="F:metal ion binding"/>
    <property type="evidence" value="ECO:0007669"/>
    <property type="project" value="UniProtKB-KW"/>
</dbReference>
<name>A0A832ECJ4_9BACT</name>
<evidence type="ECO:0000256" key="6">
    <source>
        <dbReference type="SAM" id="MobiDB-lite"/>
    </source>
</evidence>
<dbReference type="InterPro" id="IPR007197">
    <property type="entry name" value="rSAM"/>
</dbReference>
<keyword evidence="5" id="KW-0411">Iron-sulfur</keyword>
<dbReference type="NCBIfam" id="TIGR03975">
    <property type="entry name" value="rSAM_ocin_1"/>
    <property type="match status" value="1"/>
</dbReference>
<dbReference type="SFLD" id="SFLDG01082">
    <property type="entry name" value="B12-binding_domain_containing"/>
    <property type="match status" value="1"/>
</dbReference>
<organism evidence="8">
    <name type="scientific">Desulfacinum infernum</name>
    <dbReference type="NCBI Taxonomy" id="35837"/>
    <lineage>
        <taxon>Bacteria</taxon>
        <taxon>Pseudomonadati</taxon>
        <taxon>Thermodesulfobacteriota</taxon>
        <taxon>Syntrophobacteria</taxon>
        <taxon>Syntrophobacterales</taxon>
        <taxon>Syntrophobacteraceae</taxon>
        <taxon>Desulfacinum</taxon>
    </lineage>
</organism>
<comment type="caution">
    <text evidence="8">The sequence shown here is derived from an EMBL/GenBank/DDBJ whole genome shotgun (WGS) entry which is preliminary data.</text>
</comment>
<evidence type="ECO:0000256" key="1">
    <source>
        <dbReference type="ARBA" id="ARBA00001966"/>
    </source>
</evidence>
<dbReference type="SUPFAM" id="SSF102114">
    <property type="entry name" value="Radical SAM enzymes"/>
    <property type="match status" value="1"/>
</dbReference>
<sequence>MPVRLILVSMPWALADRPSIQLGSLKAYVTRAFGSAVHAEAAHPYLDVERVLDRSLYRRLAERSWLGEAVYAALLYPERTAACAGLFSKYWPRSEGSPAFEEICRKIKDFHDNMPLWRDLEKAHLVGFSVCFAQLASSLFLARALKERFPGVRTVFGGSLVSGVLGKSLMEAFPWIDFIISGEGEKPLVNLVSRLFSLHGGSETDSMQGSRDSFQTVQRQEGRGVPKPEDEKRPTGPGALGTLRREGVRPWGPGIFFRREDNSVDGGGWSQITNLDGAPLPDYGDFFREAQNGGDARTPIFTIPVESSRGCWWHTAREDRPHKRACRFCNLNVQWRGYRSKAPHRVAQELAALADEHKSLHFVFVDNALNPAAVAETTQAIQRSGKDFHLFGEVRLPLSRHEVRALRLAGFREIQAGIEALSDGLLRRMGKGTRVIHNVAWMRHCEEYGIENRSNLILEFPGSTPQDVHETLDVLRAVRVYRPLKGVRFWLGEGSPMALDPESYGLKGIGNHPHYAVLFPEEIFRRTRFMVKAFRGDRLRQRRLWQPVRDFLRGWHREDAVFRNRTGGEKPRLGYLDGGTFLLIRRRDRHGRVETTYRLSGPSREIYLSCLDAKPLDVLQKEHGRFSSEGLRRFLDDMVAKGLLFRHREWILSLAVEEGVKKFLA</sequence>
<dbReference type="PANTHER" id="PTHR43409:SF7">
    <property type="entry name" value="BLL1977 PROTEIN"/>
    <property type="match status" value="1"/>
</dbReference>
<evidence type="ECO:0000313" key="8">
    <source>
        <dbReference type="EMBL" id="HFK96261.1"/>
    </source>
</evidence>
<evidence type="ECO:0000256" key="4">
    <source>
        <dbReference type="ARBA" id="ARBA00023004"/>
    </source>
</evidence>
<dbReference type="Gene3D" id="3.80.30.20">
    <property type="entry name" value="tm_1862 like domain"/>
    <property type="match status" value="1"/>
</dbReference>
<dbReference type="SFLD" id="SFLDF00324">
    <property type="entry name" value="bacteriocin_maturation"/>
    <property type="match status" value="1"/>
</dbReference>
<evidence type="ECO:0000256" key="2">
    <source>
        <dbReference type="ARBA" id="ARBA00022691"/>
    </source>
</evidence>
<dbReference type="GO" id="GO:0031419">
    <property type="term" value="F:cobalamin binding"/>
    <property type="evidence" value="ECO:0007669"/>
    <property type="project" value="InterPro"/>
</dbReference>
<dbReference type="GO" id="GO:0005829">
    <property type="term" value="C:cytosol"/>
    <property type="evidence" value="ECO:0007669"/>
    <property type="project" value="TreeGrafter"/>
</dbReference>
<reference evidence="8" key="1">
    <citation type="journal article" date="2020" name="mSystems">
        <title>Genome- and Community-Level Interaction Insights into Carbon Utilization and Element Cycling Functions of Hydrothermarchaeota in Hydrothermal Sediment.</title>
        <authorList>
            <person name="Zhou Z."/>
            <person name="Liu Y."/>
            <person name="Xu W."/>
            <person name="Pan J."/>
            <person name="Luo Z.H."/>
            <person name="Li M."/>
        </authorList>
    </citation>
    <scope>NUCLEOTIDE SEQUENCE [LARGE SCALE GENOMIC DNA]</scope>
    <source>
        <strain evidence="8">SpSt-456</strain>
    </source>
</reference>
<dbReference type="Gene3D" id="3.40.50.280">
    <property type="entry name" value="Cobalamin-binding domain"/>
    <property type="match status" value="1"/>
</dbReference>
<dbReference type="Pfam" id="PF04055">
    <property type="entry name" value="Radical_SAM"/>
    <property type="match status" value="1"/>
</dbReference>
<keyword evidence="3" id="KW-0479">Metal-binding</keyword>
<accession>A0A832ECJ4</accession>
<dbReference type="InterPro" id="IPR023984">
    <property type="entry name" value="rSAM_ocin_1"/>
</dbReference>
<gene>
    <name evidence="8" type="ORF">ENS06_02925</name>
</gene>
<feature type="compositionally biased region" description="Polar residues" evidence="6">
    <location>
        <begin position="203"/>
        <end position="219"/>
    </location>
</feature>
<keyword evidence="4" id="KW-0408">Iron</keyword>
<keyword evidence="2" id="KW-0949">S-adenosyl-L-methionine</keyword>
<dbReference type="SMART" id="SM00729">
    <property type="entry name" value="Elp3"/>
    <property type="match status" value="1"/>
</dbReference>
<dbReference type="PROSITE" id="PS51332">
    <property type="entry name" value="B12_BINDING"/>
    <property type="match status" value="1"/>
</dbReference>
<evidence type="ECO:0000256" key="5">
    <source>
        <dbReference type="ARBA" id="ARBA00023014"/>
    </source>
</evidence>
<dbReference type="InterPro" id="IPR051198">
    <property type="entry name" value="BchE-like"/>
</dbReference>
<dbReference type="PANTHER" id="PTHR43409">
    <property type="entry name" value="ANAEROBIC MAGNESIUM-PROTOPORPHYRIN IX MONOMETHYL ESTER CYCLASE-RELATED"/>
    <property type="match status" value="1"/>
</dbReference>
<evidence type="ECO:0000259" key="7">
    <source>
        <dbReference type="PROSITE" id="PS51332"/>
    </source>
</evidence>
<dbReference type="SFLD" id="SFLDS00029">
    <property type="entry name" value="Radical_SAM"/>
    <property type="match status" value="1"/>
</dbReference>
<evidence type="ECO:0000256" key="3">
    <source>
        <dbReference type="ARBA" id="ARBA00022723"/>
    </source>
</evidence>
<feature type="compositionally biased region" description="Basic and acidic residues" evidence="6">
    <location>
        <begin position="220"/>
        <end position="234"/>
    </location>
</feature>
<dbReference type="GO" id="GO:0003824">
    <property type="term" value="F:catalytic activity"/>
    <property type="evidence" value="ECO:0007669"/>
    <property type="project" value="InterPro"/>
</dbReference>
<proteinExistence type="predicted"/>
<dbReference type="GO" id="GO:0051536">
    <property type="term" value="F:iron-sulfur cluster binding"/>
    <property type="evidence" value="ECO:0007669"/>
    <property type="project" value="UniProtKB-KW"/>
</dbReference>
<feature type="region of interest" description="Disordered" evidence="6">
    <location>
        <begin position="202"/>
        <end position="244"/>
    </location>
</feature>
<dbReference type="InterPro" id="IPR006638">
    <property type="entry name" value="Elp3/MiaA/NifB-like_rSAM"/>
</dbReference>
<comment type="cofactor">
    <cofactor evidence="1">
        <name>[4Fe-4S] cluster</name>
        <dbReference type="ChEBI" id="CHEBI:49883"/>
    </cofactor>
</comment>
<feature type="domain" description="B12-binding" evidence="7">
    <location>
        <begin position="121"/>
        <end position="202"/>
    </location>
</feature>
<dbReference type="AlphaFoldDB" id="A0A832ECJ4"/>